<comment type="caution">
    <text evidence="2">The sequence shown here is derived from an EMBL/GenBank/DDBJ whole genome shotgun (WGS) entry which is preliminary data.</text>
</comment>
<gene>
    <name evidence="2" type="ORF">FPOA_07874</name>
</gene>
<proteinExistence type="predicted"/>
<reference evidence="2 3" key="1">
    <citation type="submission" date="2016-06" db="EMBL/GenBank/DDBJ databases">
        <title>Living apart together: crosstalk between the core and supernumerary genomes in a fungal plant pathogen.</title>
        <authorList>
            <person name="Vanheule A."/>
            <person name="Audenaert K."/>
            <person name="Warris S."/>
            <person name="Van De Geest H."/>
            <person name="Schijlen E."/>
            <person name="Hofte M."/>
            <person name="De Saeger S."/>
            <person name="Haesaert G."/>
            <person name="Waalwijk C."/>
            <person name="Van Der Lee T."/>
        </authorList>
    </citation>
    <scope>NUCLEOTIDE SEQUENCE [LARGE SCALE GENOMIC DNA]</scope>
    <source>
        <strain evidence="2 3">2516</strain>
    </source>
</reference>
<keyword evidence="3" id="KW-1185">Reference proteome</keyword>
<protein>
    <submittedName>
        <fullName evidence="2">Uncharacterized protein</fullName>
    </submittedName>
</protein>
<dbReference type="AlphaFoldDB" id="A0A1B8AM23"/>
<accession>A0A1B8AM23</accession>
<sequence>MGSLETLQEPGPGPLSISMLNMITGNFVLNMKPRCSPVTGEGGYEVLCTFDLLDVSKDKAEVGHVPDNKLSQYFRPKLPCSVDRFQAAFVPRTEYCKNHNYLLTAVFKMIKATNPDFRFDGIDIVIHRNTLMVMFYCCLYNTMASKFSRMTFELFGNTLIIRFDESETHKEYWTLPYDVHTLRLVASTKPFQDLHRVVKYDLGGLSCLVIVELDVTLPATDATQKPKRKKHRKGKDAPKRGNADKQSSTECPAAVFYRRENSPDDLQPENSFIWFTRHESFIAGKYAVNSARDETWLQDFTLIRTSPSTE</sequence>
<feature type="region of interest" description="Disordered" evidence="1">
    <location>
        <begin position="222"/>
        <end position="250"/>
    </location>
</feature>
<dbReference type="STRING" id="36050.A0A1B8AM23"/>
<dbReference type="EMBL" id="LYXU01000003">
    <property type="protein sequence ID" value="OBS21537.1"/>
    <property type="molecule type" value="Genomic_DNA"/>
</dbReference>
<evidence type="ECO:0000256" key="1">
    <source>
        <dbReference type="SAM" id="MobiDB-lite"/>
    </source>
</evidence>
<dbReference type="Proteomes" id="UP000091967">
    <property type="component" value="Unassembled WGS sequence"/>
</dbReference>
<evidence type="ECO:0000313" key="3">
    <source>
        <dbReference type="Proteomes" id="UP000091967"/>
    </source>
</evidence>
<feature type="compositionally biased region" description="Basic residues" evidence="1">
    <location>
        <begin position="225"/>
        <end position="234"/>
    </location>
</feature>
<organism evidence="2 3">
    <name type="scientific">Fusarium poae</name>
    <dbReference type="NCBI Taxonomy" id="36050"/>
    <lineage>
        <taxon>Eukaryota</taxon>
        <taxon>Fungi</taxon>
        <taxon>Dikarya</taxon>
        <taxon>Ascomycota</taxon>
        <taxon>Pezizomycotina</taxon>
        <taxon>Sordariomycetes</taxon>
        <taxon>Hypocreomycetidae</taxon>
        <taxon>Hypocreales</taxon>
        <taxon>Nectriaceae</taxon>
        <taxon>Fusarium</taxon>
    </lineage>
</organism>
<name>A0A1B8AM23_FUSPO</name>
<evidence type="ECO:0000313" key="2">
    <source>
        <dbReference type="EMBL" id="OBS21537.1"/>
    </source>
</evidence>